<sequence length="148" mass="16023">MTLRLASVDDVETLFDIRCSVTENHQSRDELAGLGITVESVGEMVASGDYVTTIAEIGGQPVGFSMAQISEGYVFACFVRPGCHGQGVGGALMAAAEEGLQRAGVKEAWLSTGEEEHFRAPGFYRHLGWVDSGHLEDGQIRFTKRLSW</sequence>
<dbReference type="GO" id="GO:0016747">
    <property type="term" value="F:acyltransferase activity, transferring groups other than amino-acyl groups"/>
    <property type="evidence" value="ECO:0007669"/>
    <property type="project" value="InterPro"/>
</dbReference>
<keyword evidence="5" id="KW-1185">Reference proteome</keyword>
<dbReference type="PANTHER" id="PTHR43877">
    <property type="entry name" value="AMINOALKYLPHOSPHONATE N-ACETYLTRANSFERASE-RELATED-RELATED"/>
    <property type="match status" value="1"/>
</dbReference>
<evidence type="ECO:0000313" key="5">
    <source>
        <dbReference type="Proteomes" id="UP000199107"/>
    </source>
</evidence>
<dbReference type="Pfam" id="PF00583">
    <property type="entry name" value="Acetyltransf_1"/>
    <property type="match status" value="1"/>
</dbReference>
<name>A0A1G9N149_9GAMM</name>
<dbReference type="InterPro" id="IPR050832">
    <property type="entry name" value="Bact_Acetyltransf"/>
</dbReference>
<dbReference type="Proteomes" id="UP000199107">
    <property type="component" value="Unassembled WGS sequence"/>
</dbReference>
<dbReference type="RefSeq" id="WP_089658360.1">
    <property type="nucleotide sequence ID" value="NZ_FNGH01000007.1"/>
</dbReference>
<dbReference type="PANTHER" id="PTHR43877:SF2">
    <property type="entry name" value="AMINOALKYLPHOSPHONATE N-ACETYLTRANSFERASE-RELATED"/>
    <property type="match status" value="1"/>
</dbReference>
<evidence type="ECO:0000256" key="2">
    <source>
        <dbReference type="ARBA" id="ARBA00023315"/>
    </source>
</evidence>
<organism evidence="4 5">
    <name type="scientific">Franzmannia pantelleriensis</name>
    <dbReference type="NCBI Taxonomy" id="48727"/>
    <lineage>
        <taxon>Bacteria</taxon>
        <taxon>Pseudomonadati</taxon>
        <taxon>Pseudomonadota</taxon>
        <taxon>Gammaproteobacteria</taxon>
        <taxon>Oceanospirillales</taxon>
        <taxon>Halomonadaceae</taxon>
        <taxon>Franzmannia</taxon>
    </lineage>
</organism>
<evidence type="ECO:0000256" key="1">
    <source>
        <dbReference type="ARBA" id="ARBA00022679"/>
    </source>
</evidence>
<dbReference type="InterPro" id="IPR016181">
    <property type="entry name" value="Acyl_CoA_acyltransferase"/>
</dbReference>
<feature type="domain" description="N-acetyltransferase" evidence="3">
    <location>
        <begin position="1"/>
        <end position="147"/>
    </location>
</feature>
<evidence type="ECO:0000259" key="3">
    <source>
        <dbReference type="PROSITE" id="PS51186"/>
    </source>
</evidence>
<accession>A0A1G9N149</accession>
<gene>
    <name evidence="4" type="ORF">SAMN05192555_1078</name>
</gene>
<keyword evidence="2" id="KW-0012">Acyltransferase</keyword>
<dbReference type="CDD" id="cd04301">
    <property type="entry name" value="NAT_SF"/>
    <property type="match status" value="1"/>
</dbReference>
<dbReference type="SUPFAM" id="SSF55729">
    <property type="entry name" value="Acyl-CoA N-acyltransferases (Nat)"/>
    <property type="match status" value="1"/>
</dbReference>
<protein>
    <submittedName>
        <fullName evidence="4">Acetyltransferase (GNAT) domain-containing protein</fullName>
    </submittedName>
</protein>
<dbReference type="OrthoDB" id="7356080at2"/>
<evidence type="ECO:0000313" key="4">
    <source>
        <dbReference type="EMBL" id="SDL80113.1"/>
    </source>
</evidence>
<dbReference type="Gene3D" id="3.40.630.30">
    <property type="match status" value="1"/>
</dbReference>
<dbReference type="PROSITE" id="PS51186">
    <property type="entry name" value="GNAT"/>
    <property type="match status" value="1"/>
</dbReference>
<dbReference type="EMBL" id="FNGH01000007">
    <property type="protein sequence ID" value="SDL80113.1"/>
    <property type="molecule type" value="Genomic_DNA"/>
</dbReference>
<keyword evidence="1 4" id="KW-0808">Transferase</keyword>
<dbReference type="InterPro" id="IPR000182">
    <property type="entry name" value="GNAT_dom"/>
</dbReference>
<dbReference type="STRING" id="48727.SAMN05192555_1078"/>
<dbReference type="AlphaFoldDB" id="A0A1G9N149"/>
<proteinExistence type="predicted"/>
<reference evidence="5" key="1">
    <citation type="submission" date="2016-10" db="EMBL/GenBank/DDBJ databases">
        <authorList>
            <person name="Varghese N."/>
            <person name="Submissions S."/>
        </authorList>
    </citation>
    <scope>NUCLEOTIDE SEQUENCE [LARGE SCALE GENOMIC DNA]</scope>
    <source>
        <strain evidence="5">AAP</strain>
    </source>
</reference>